<gene>
    <name evidence="2" type="ORF">MAR_014665</name>
</gene>
<keyword evidence="3" id="KW-1185">Reference proteome</keyword>
<evidence type="ECO:0000256" key="1">
    <source>
        <dbReference type="SAM" id="MobiDB-lite"/>
    </source>
</evidence>
<feature type="region of interest" description="Disordered" evidence="1">
    <location>
        <begin position="141"/>
        <end position="169"/>
    </location>
</feature>
<reference evidence="2" key="1">
    <citation type="submission" date="2022-11" db="EMBL/GenBank/DDBJ databases">
        <title>Centuries of genome instability and evolution in soft-shell clam transmissible cancer (bioRxiv).</title>
        <authorList>
            <person name="Hart S.F.M."/>
            <person name="Yonemitsu M.A."/>
            <person name="Giersch R.M."/>
            <person name="Beal B.F."/>
            <person name="Arriagada G."/>
            <person name="Davis B.W."/>
            <person name="Ostrander E.A."/>
            <person name="Goff S.P."/>
            <person name="Metzger M.J."/>
        </authorList>
    </citation>
    <scope>NUCLEOTIDE SEQUENCE</scope>
    <source>
        <strain evidence="2">MELC-2E11</strain>
        <tissue evidence="2">Siphon/mantle</tissue>
    </source>
</reference>
<protein>
    <submittedName>
        <fullName evidence="2">Uncharacterized protein</fullName>
    </submittedName>
</protein>
<proteinExistence type="predicted"/>
<evidence type="ECO:0000313" key="2">
    <source>
        <dbReference type="EMBL" id="WAR20691.1"/>
    </source>
</evidence>
<dbReference type="Proteomes" id="UP001164746">
    <property type="component" value="Chromosome 12"/>
</dbReference>
<evidence type="ECO:0000313" key="3">
    <source>
        <dbReference type="Proteomes" id="UP001164746"/>
    </source>
</evidence>
<name>A0ABY7FIW2_MYAAR</name>
<feature type="non-terminal residue" evidence="2">
    <location>
        <position position="199"/>
    </location>
</feature>
<organism evidence="2 3">
    <name type="scientific">Mya arenaria</name>
    <name type="common">Soft-shell clam</name>
    <dbReference type="NCBI Taxonomy" id="6604"/>
    <lineage>
        <taxon>Eukaryota</taxon>
        <taxon>Metazoa</taxon>
        <taxon>Spiralia</taxon>
        <taxon>Lophotrochozoa</taxon>
        <taxon>Mollusca</taxon>
        <taxon>Bivalvia</taxon>
        <taxon>Autobranchia</taxon>
        <taxon>Heteroconchia</taxon>
        <taxon>Euheterodonta</taxon>
        <taxon>Imparidentia</taxon>
        <taxon>Neoheterodontei</taxon>
        <taxon>Myida</taxon>
        <taxon>Myoidea</taxon>
        <taxon>Myidae</taxon>
        <taxon>Mya</taxon>
    </lineage>
</organism>
<accession>A0ABY7FIW2</accession>
<feature type="compositionally biased region" description="Basic and acidic residues" evidence="1">
    <location>
        <begin position="144"/>
        <end position="157"/>
    </location>
</feature>
<dbReference type="EMBL" id="CP111023">
    <property type="protein sequence ID" value="WAR20691.1"/>
    <property type="molecule type" value="Genomic_DNA"/>
</dbReference>
<sequence>MADGKQKRHHEIEQIVLRKALLKDIQKLSPEGQTSGLEGFHSLVCGFCHQDLHFHHAQMEVRMLMLPCIGMKTPAEHSKRLKMGDKCSKLVFPMEGNRMAWQGSERKADIWYTIKFSAGLLLCVNAFGSLAEITTNTEKHMKKQGWERNKLEEERKRPQPMADGKQKRGKAWRMAFTTHDGSTFLECFGRCFHMNLANL</sequence>